<accession>A0A059BX65</accession>
<organism evidence="1">
    <name type="scientific">Eucalyptus grandis</name>
    <name type="common">Flooded gum</name>
    <dbReference type="NCBI Taxonomy" id="71139"/>
    <lineage>
        <taxon>Eukaryota</taxon>
        <taxon>Viridiplantae</taxon>
        <taxon>Streptophyta</taxon>
        <taxon>Embryophyta</taxon>
        <taxon>Tracheophyta</taxon>
        <taxon>Spermatophyta</taxon>
        <taxon>Magnoliopsida</taxon>
        <taxon>eudicotyledons</taxon>
        <taxon>Gunneridae</taxon>
        <taxon>Pentapetalae</taxon>
        <taxon>rosids</taxon>
        <taxon>malvids</taxon>
        <taxon>Myrtales</taxon>
        <taxon>Myrtaceae</taxon>
        <taxon>Myrtoideae</taxon>
        <taxon>Eucalypteae</taxon>
        <taxon>Eucalyptus</taxon>
    </lineage>
</organism>
<dbReference type="AlphaFoldDB" id="A0A059BX65"/>
<dbReference type="EMBL" id="KK198758">
    <property type="protein sequence ID" value="KCW70559.1"/>
    <property type="molecule type" value="Genomic_DNA"/>
</dbReference>
<protein>
    <submittedName>
        <fullName evidence="1">Uncharacterized protein</fullName>
    </submittedName>
</protein>
<evidence type="ECO:0000313" key="1">
    <source>
        <dbReference type="EMBL" id="KCW70559.1"/>
    </source>
</evidence>
<name>A0A059BX65_EUCGR</name>
<sequence>MRFHGMLFCSLFSLEEEEKEKEKKTLVTSMQFHVAMATVSAIWTNRLTGCSHLQIVGHSEVGATASFSLCIDYISFRRCHEILNNRRLVFKDIELAQLTSDLVTLSPEIHAQLIDKVNLMCSKLQATKEVGLTLALMTNLFKLLSHLGFSFSILPKK</sequence>
<reference evidence="1" key="1">
    <citation type="submission" date="2013-07" db="EMBL/GenBank/DDBJ databases">
        <title>The genome of Eucalyptus grandis.</title>
        <authorList>
            <person name="Schmutz J."/>
            <person name="Hayes R."/>
            <person name="Myburg A."/>
            <person name="Tuskan G."/>
            <person name="Grattapaglia D."/>
            <person name="Rokhsar D.S."/>
        </authorList>
    </citation>
    <scope>NUCLEOTIDE SEQUENCE</scope>
    <source>
        <tissue evidence="1">Leaf extractions</tissue>
    </source>
</reference>
<dbReference type="Gramene" id="KCW70559">
    <property type="protein sequence ID" value="KCW70559"/>
    <property type="gene ID" value="EUGRSUZ_F03749"/>
</dbReference>
<proteinExistence type="predicted"/>
<gene>
    <name evidence="1" type="ORF">EUGRSUZ_F03749</name>
</gene>
<dbReference type="InParanoid" id="A0A059BX65"/>